<keyword evidence="5" id="KW-1185">Reference proteome</keyword>
<evidence type="ECO:0000313" key="4">
    <source>
        <dbReference type="EMBL" id="CAD7643746.1"/>
    </source>
</evidence>
<dbReference type="GO" id="GO:0008017">
    <property type="term" value="F:microtubule binding"/>
    <property type="evidence" value="ECO:0007669"/>
    <property type="project" value="InterPro"/>
</dbReference>
<evidence type="ECO:0000256" key="1">
    <source>
        <dbReference type="PROSITE-ProRule" id="PRU00283"/>
    </source>
</evidence>
<dbReference type="GO" id="GO:0005524">
    <property type="term" value="F:ATP binding"/>
    <property type="evidence" value="ECO:0007669"/>
    <property type="project" value="InterPro"/>
</dbReference>
<protein>
    <recommendedName>
        <fullName evidence="3">Kinesin motor domain-containing protein</fullName>
    </recommendedName>
</protein>
<gene>
    <name evidence="4" type="ORF">OSB1V03_LOCUS19735</name>
</gene>
<organism evidence="4">
    <name type="scientific">Medioppia subpectinata</name>
    <dbReference type="NCBI Taxonomy" id="1979941"/>
    <lineage>
        <taxon>Eukaryota</taxon>
        <taxon>Metazoa</taxon>
        <taxon>Ecdysozoa</taxon>
        <taxon>Arthropoda</taxon>
        <taxon>Chelicerata</taxon>
        <taxon>Arachnida</taxon>
        <taxon>Acari</taxon>
        <taxon>Acariformes</taxon>
        <taxon>Sarcoptiformes</taxon>
        <taxon>Oribatida</taxon>
        <taxon>Brachypylina</taxon>
        <taxon>Oppioidea</taxon>
        <taxon>Oppiidae</taxon>
        <taxon>Medioppia</taxon>
    </lineage>
</organism>
<feature type="non-terminal residue" evidence="4">
    <location>
        <position position="1"/>
    </location>
</feature>
<evidence type="ECO:0000256" key="2">
    <source>
        <dbReference type="SAM" id="MobiDB-lite"/>
    </source>
</evidence>
<dbReference type="EMBL" id="OC884422">
    <property type="protein sequence ID" value="CAD7643746.1"/>
    <property type="molecule type" value="Genomic_DNA"/>
</dbReference>
<sequence>MRPIQPKTPLGKKTAPPTRPKPPKTPSNGQNNGSAANKEPVQVFCRLRPLDNYADLVAVHRVPTNNTLLRLTAANGSRGDLF</sequence>
<feature type="region of interest" description="Disordered" evidence="2">
    <location>
        <begin position="1"/>
        <end position="40"/>
    </location>
</feature>
<dbReference type="GO" id="GO:0003777">
    <property type="term" value="F:microtubule motor activity"/>
    <property type="evidence" value="ECO:0007669"/>
    <property type="project" value="InterPro"/>
</dbReference>
<dbReference type="PROSITE" id="PS50067">
    <property type="entry name" value="KINESIN_MOTOR_2"/>
    <property type="match status" value="1"/>
</dbReference>
<dbReference type="InterPro" id="IPR001752">
    <property type="entry name" value="Kinesin_motor_dom"/>
</dbReference>
<comment type="similarity">
    <text evidence="1">Belongs to the TRAFAC class myosin-kinesin ATPase superfamily. Kinesin family.</text>
</comment>
<comment type="caution">
    <text evidence="1">Lacks conserved residue(s) required for the propagation of feature annotation.</text>
</comment>
<reference evidence="4" key="1">
    <citation type="submission" date="2020-11" db="EMBL/GenBank/DDBJ databases">
        <authorList>
            <person name="Tran Van P."/>
        </authorList>
    </citation>
    <scope>NUCLEOTIDE SEQUENCE</scope>
</reference>
<dbReference type="EMBL" id="CAJPIZ010029847">
    <property type="protein sequence ID" value="CAG2119788.1"/>
    <property type="molecule type" value="Genomic_DNA"/>
</dbReference>
<accession>A0A7R9LL75</accession>
<evidence type="ECO:0000259" key="3">
    <source>
        <dbReference type="PROSITE" id="PS50067"/>
    </source>
</evidence>
<dbReference type="GO" id="GO:0007018">
    <property type="term" value="P:microtubule-based movement"/>
    <property type="evidence" value="ECO:0007669"/>
    <property type="project" value="InterPro"/>
</dbReference>
<evidence type="ECO:0000313" key="5">
    <source>
        <dbReference type="Proteomes" id="UP000759131"/>
    </source>
</evidence>
<feature type="domain" description="Kinesin motor" evidence="3">
    <location>
        <begin position="40"/>
        <end position="82"/>
    </location>
</feature>
<dbReference type="Proteomes" id="UP000759131">
    <property type="component" value="Unassembled WGS sequence"/>
</dbReference>
<proteinExistence type="inferred from homology"/>
<dbReference type="AlphaFoldDB" id="A0A7R9LL75"/>
<name>A0A7R9LL75_9ACAR</name>